<keyword evidence="2" id="KW-1185">Reference proteome</keyword>
<proteinExistence type="predicted"/>
<dbReference type="SUPFAM" id="SSF52047">
    <property type="entry name" value="RNI-like"/>
    <property type="match status" value="1"/>
</dbReference>
<dbReference type="InterPro" id="IPR032675">
    <property type="entry name" value="LRR_dom_sf"/>
</dbReference>
<accession>T0RCG4</accession>
<dbReference type="Gene3D" id="3.80.10.10">
    <property type="entry name" value="Ribonuclease Inhibitor"/>
    <property type="match status" value="1"/>
</dbReference>
<evidence type="ECO:0008006" key="3">
    <source>
        <dbReference type="Google" id="ProtNLM"/>
    </source>
</evidence>
<evidence type="ECO:0000313" key="2">
    <source>
        <dbReference type="Proteomes" id="UP000030762"/>
    </source>
</evidence>
<dbReference type="InParanoid" id="T0RCG4"/>
<dbReference type="AlphaFoldDB" id="T0RCG4"/>
<dbReference type="Proteomes" id="UP000030762">
    <property type="component" value="Unassembled WGS sequence"/>
</dbReference>
<dbReference type="OrthoDB" id="10474390at2759"/>
<evidence type="ECO:0000313" key="1">
    <source>
        <dbReference type="EMBL" id="EQC27287.1"/>
    </source>
</evidence>
<dbReference type="RefSeq" id="XP_008619290.1">
    <property type="nucleotide sequence ID" value="XM_008621068.1"/>
</dbReference>
<reference evidence="1 2" key="1">
    <citation type="submission" date="2012-04" db="EMBL/GenBank/DDBJ databases">
        <title>The Genome Sequence of Saprolegnia declina VS20.</title>
        <authorList>
            <consortium name="The Broad Institute Genome Sequencing Platform"/>
            <person name="Russ C."/>
            <person name="Nusbaum C."/>
            <person name="Tyler B."/>
            <person name="van West P."/>
            <person name="Dieguez-Uribeondo J."/>
            <person name="de Bruijn I."/>
            <person name="Tripathy S."/>
            <person name="Jiang R."/>
            <person name="Young S.K."/>
            <person name="Zeng Q."/>
            <person name="Gargeya S."/>
            <person name="Fitzgerald M."/>
            <person name="Haas B."/>
            <person name="Abouelleil A."/>
            <person name="Alvarado L."/>
            <person name="Arachchi H.M."/>
            <person name="Berlin A."/>
            <person name="Chapman S.B."/>
            <person name="Goldberg J."/>
            <person name="Griggs A."/>
            <person name="Gujja S."/>
            <person name="Hansen M."/>
            <person name="Howarth C."/>
            <person name="Imamovic A."/>
            <person name="Larimer J."/>
            <person name="McCowen C."/>
            <person name="Montmayeur A."/>
            <person name="Murphy C."/>
            <person name="Neiman D."/>
            <person name="Pearson M."/>
            <person name="Priest M."/>
            <person name="Roberts A."/>
            <person name="Saif S."/>
            <person name="Shea T."/>
            <person name="Sisk P."/>
            <person name="Sykes S."/>
            <person name="Wortman J."/>
            <person name="Nusbaum C."/>
            <person name="Birren B."/>
        </authorList>
    </citation>
    <scope>NUCLEOTIDE SEQUENCE [LARGE SCALE GENOMIC DNA]</scope>
    <source>
        <strain evidence="1 2">VS20</strain>
    </source>
</reference>
<name>T0RCG4_SAPDV</name>
<organism evidence="1 2">
    <name type="scientific">Saprolegnia diclina (strain VS20)</name>
    <dbReference type="NCBI Taxonomy" id="1156394"/>
    <lineage>
        <taxon>Eukaryota</taxon>
        <taxon>Sar</taxon>
        <taxon>Stramenopiles</taxon>
        <taxon>Oomycota</taxon>
        <taxon>Saprolegniomycetes</taxon>
        <taxon>Saprolegniales</taxon>
        <taxon>Saprolegniaceae</taxon>
        <taxon>Saprolegnia</taxon>
    </lineage>
</organism>
<dbReference type="VEuPathDB" id="FungiDB:SDRG_14908"/>
<dbReference type="EMBL" id="JH767211">
    <property type="protein sequence ID" value="EQC27287.1"/>
    <property type="molecule type" value="Genomic_DNA"/>
</dbReference>
<protein>
    <recommendedName>
        <fullName evidence="3">F-box domain-containing protein</fullName>
    </recommendedName>
</protein>
<dbReference type="GeneID" id="19955635"/>
<sequence length="405" mass="44585">MWPLLDLEELTPAATALLRDAMPVIPAAAGSNSSDGVPPDVDALAWLQLWSTKLTRYTHRYPQDLWDLPRCCAILRECIHLTDVDLPNYTSVLEAVTTPAHRVASITTPCIETDTSFLMALGRWLESKHASSLTLEYQHTDHRAAISAALAPMLAKTTSLKRVILYSSAPGVVAPLVAVAPSFKRLKQLDISVDEADKAALVQFLQRLNSAKLSSLRVVCEEMNLSPLLRVLATFLALTFLELRDGYFVSNVLPAAGGLFPPTLRHLVLDSTRFNADSWRVFAAHVPPTCAMIVSLGDWIRRGLRQITFQESYLGDEKIEALATALSHAASPVGVVIDIDDTDLSRSTFVHVDRALATCRGISIALSPLRGLFNPQPPIRYVKHRYEHDGDRVRRIVLESPALTA</sequence>
<gene>
    <name evidence="1" type="ORF">SDRG_14908</name>
</gene>